<dbReference type="EMBL" id="NBCO01000001">
    <property type="protein sequence ID" value="ORC93720.1"/>
    <property type="molecule type" value="Genomic_DNA"/>
</dbReference>
<organism evidence="2 3">
    <name type="scientific">Trypanosoma theileri</name>
    <dbReference type="NCBI Taxonomy" id="67003"/>
    <lineage>
        <taxon>Eukaryota</taxon>
        <taxon>Discoba</taxon>
        <taxon>Euglenozoa</taxon>
        <taxon>Kinetoplastea</taxon>
        <taxon>Metakinetoplastina</taxon>
        <taxon>Trypanosomatida</taxon>
        <taxon>Trypanosomatidae</taxon>
        <taxon>Trypanosoma</taxon>
    </lineage>
</organism>
<comment type="caution">
    <text evidence="2">The sequence shown here is derived from an EMBL/GenBank/DDBJ whole genome shotgun (WGS) entry which is preliminary data.</text>
</comment>
<feature type="region of interest" description="Disordered" evidence="1">
    <location>
        <begin position="800"/>
        <end position="837"/>
    </location>
</feature>
<evidence type="ECO:0000256" key="1">
    <source>
        <dbReference type="SAM" id="MobiDB-lite"/>
    </source>
</evidence>
<evidence type="ECO:0000313" key="3">
    <source>
        <dbReference type="Proteomes" id="UP000192257"/>
    </source>
</evidence>
<protein>
    <submittedName>
        <fullName evidence="2">Uncharacterized protein</fullName>
    </submittedName>
</protein>
<proteinExistence type="predicted"/>
<name>A0A1X0PB90_9TRYP</name>
<feature type="compositionally biased region" description="Low complexity" evidence="1">
    <location>
        <begin position="811"/>
        <end position="836"/>
    </location>
</feature>
<sequence>MWGGVKARGHHGDVFRAWGGSQPLEPLRRRLYREPRPWHLAWALHRHRHLLADRHCARLLAWCATVVQLEQRRIPRRQAYMYTQQAFQVMAHSHKVGAETYQEFFRLCAVGRDLTTAFRWQQYLVETGELSPLSHYTWLLHIASLSPSDESAEDMAEAVWETYLARYCSQVKHDITGETKFAHYQPSNDDEAKQLEKLFKAFKVLRPKIVNGAKPELMEFIDALPESENLDVCCSAWPTVSRHHTFPHLEAGVPWTSPTISHPHLRDSILHESFVSDLKSAAFSNNVKRVVSLIQEYRERVAEEKEKASARKYLAGERDIWRDFSDPSSLAFRTSLVEDGGVTSELYHYLIVSMSVSQPSVALRTLRRMQEANLRVLDVTRAVMIVRCEGSPKEQLQMFQEQLQEIRERQKIEEDYDVTREVELYWKFCYTDFFYYRNALNRRDFYRMLMEGLGPRRVQQFILDAQVYGTCSFEDITVLDEAFRNTAAMYYRNFIGNEVNKALDEITKHIPKLDISLIGSIQHFSDYALSSGDFIATDISTLRTKLVGFSTICVLDSSFVETSEYFLTVGKTINASNNNSNSGGGSSLVLIPYCCLQQLATTIEESKDYISFDPALQEANKSEPFIASQRLRSLFALLGNKEKDVKTRILHFTESLLSHAIPETTLKTINLDPAKSDNDHLLLVVAMIRAIADKDTNVVLCTDDPSLVKQLQSSKLTSLFSGKISVMSSEPPKNIVQKEENLINDNPDMCILTEFQPRLQFSNAISTHVPSNISLKPSPIETLTEDTEVLGSAWLDMLNEEEEEKEETLHSSPTEGNTSTTNTTTSSSTNLTYNQNRVKHEKNLVQTVTNKDEEKIAQEYEKLMNLYDSEHAVAPVGVLMAKASSLGSVFDQFDTIGPDTEMDQAMSAPAPQREIGQDKEKPRRRSPLEREDLRNRGASNKERFRLARRLGNISGGRVPFNLRYRILEVDITDERGKHYKEAYKEGLEKKRASFKRKFQRSYLVGSAPE</sequence>
<dbReference type="AlphaFoldDB" id="A0A1X0PB90"/>
<dbReference type="GeneID" id="39981058"/>
<dbReference type="OrthoDB" id="272421at2759"/>
<evidence type="ECO:0000313" key="2">
    <source>
        <dbReference type="EMBL" id="ORC93720.1"/>
    </source>
</evidence>
<dbReference type="VEuPathDB" id="TriTrypDB:TM35_000015970"/>
<keyword evidence="3" id="KW-1185">Reference proteome</keyword>
<reference evidence="2 3" key="1">
    <citation type="submission" date="2017-03" db="EMBL/GenBank/DDBJ databases">
        <title>An alternative strategy for trypanosome survival in the mammalian bloodstream revealed through genome and transcriptome analysis of the ubiquitous bovine parasite Trypanosoma (Megatrypanum) theileri.</title>
        <authorList>
            <person name="Kelly S."/>
            <person name="Ivens A."/>
            <person name="Mott A."/>
            <person name="O'Neill E."/>
            <person name="Emms D."/>
            <person name="Macleod O."/>
            <person name="Voorheis P."/>
            <person name="Matthews J."/>
            <person name="Matthews K."/>
            <person name="Carrington M."/>
        </authorList>
    </citation>
    <scope>NUCLEOTIDE SEQUENCE [LARGE SCALE GENOMIC DNA]</scope>
    <source>
        <strain evidence="2">Edinburgh</strain>
    </source>
</reference>
<gene>
    <name evidence="2" type="ORF">TM35_000015970</name>
</gene>
<dbReference type="RefSeq" id="XP_028887786.1">
    <property type="nucleotide sequence ID" value="XM_029021278.1"/>
</dbReference>
<feature type="region of interest" description="Disordered" evidence="1">
    <location>
        <begin position="897"/>
        <end position="937"/>
    </location>
</feature>
<dbReference type="Proteomes" id="UP000192257">
    <property type="component" value="Unassembled WGS sequence"/>
</dbReference>
<accession>A0A1X0PB90</accession>
<feature type="compositionally biased region" description="Basic and acidic residues" evidence="1">
    <location>
        <begin position="915"/>
        <end position="937"/>
    </location>
</feature>